<sequence>MVKAATGWAHCVSVTDAGALLTFGWGLHGHVNLFMSELYLEMTAICASELHFYATIASELTAGKKLISLIALALNLDEDFFEKVGAFNPLMPFLHLLHYPD</sequence>
<reference evidence="1 2" key="1">
    <citation type="journal article" date="2022" name="Plant J.">
        <title>Chromosome-level genome of Camellia lanceoleosa provides a valuable resource for understanding genome evolution and self-incompatibility.</title>
        <authorList>
            <person name="Gong W."/>
            <person name="Xiao S."/>
            <person name="Wang L."/>
            <person name="Liao Z."/>
            <person name="Chang Y."/>
            <person name="Mo W."/>
            <person name="Hu G."/>
            <person name="Li W."/>
            <person name="Zhao G."/>
            <person name="Zhu H."/>
            <person name="Hu X."/>
            <person name="Ji K."/>
            <person name="Xiang X."/>
            <person name="Song Q."/>
            <person name="Yuan D."/>
            <person name="Jin S."/>
            <person name="Zhang L."/>
        </authorList>
    </citation>
    <scope>NUCLEOTIDE SEQUENCE [LARGE SCALE GENOMIC DNA]</scope>
    <source>
        <strain evidence="1">SQ_2022a</strain>
    </source>
</reference>
<name>A0ACC0GXN8_9ERIC</name>
<evidence type="ECO:0000313" key="2">
    <source>
        <dbReference type="Proteomes" id="UP001060215"/>
    </source>
</evidence>
<gene>
    <name evidence="1" type="ORF">LOK49_LG08G00313</name>
</gene>
<keyword evidence="2" id="KW-1185">Reference proteome</keyword>
<proteinExistence type="predicted"/>
<accession>A0ACC0GXN8</accession>
<evidence type="ECO:0000313" key="1">
    <source>
        <dbReference type="EMBL" id="KAI8005070.1"/>
    </source>
</evidence>
<comment type="caution">
    <text evidence="1">The sequence shown here is derived from an EMBL/GenBank/DDBJ whole genome shotgun (WGS) entry which is preliminary data.</text>
</comment>
<dbReference type="Proteomes" id="UP001060215">
    <property type="component" value="Chromosome 9"/>
</dbReference>
<organism evidence="1 2">
    <name type="scientific">Camellia lanceoleosa</name>
    <dbReference type="NCBI Taxonomy" id="1840588"/>
    <lineage>
        <taxon>Eukaryota</taxon>
        <taxon>Viridiplantae</taxon>
        <taxon>Streptophyta</taxon>
        <taxon>Embryophyta</taxon>
        <taxon>Tracheophyta</taxon>
        <taxon>Spermatophyta</taxon>
        <taxon>Magnoliopsida</taxon>
        <taxon>eudicotyledons</taxon>
        <taxon>Gunneridae</taxon>
        <taxon>Pentapetalae</taxon>
        <taxon>asterids</taxon>
        <taxon>Ericales</taxon>
        <taxon>Theaceae</taxon>
        <taxon>Camellia</taxon>
    </lineage>
</organism>
<dbReference type="EMBL" id="CM045766">
    <property type="protein sequence ID" value="KAI8005070.1"/>
    <property type="molecule type" value="Genomic_DNA"/>
</dbReference>
<protein>
    <submittedName>
        <fullName evidence="1">Uncharacterized protein</fullName>
    </submittedName>
</protein>